<gene>
    <name evidence="4" type="ORF">DKB62_10595</name>
</gene>
<dbReference type="KEGG" id="meg:DKB62_10595"/>
<proteinExistence type="inferred from homology"/>
<comment type="similarity">
    <text evidence="1">Belongs to the ComF/GntX family.</text>
</comment>
<dbReference type="PANTHER" id="PTHR47505">
    <property type="entry name" value="DNA UTILIZATION PROTEIN YHGH"/>
    <property type="match status" value="1"/>
</dbReference>
<dbReference type="Pfam" id="PF00156">
    <property type="entry name" value="Pribosyltran"/>
    <property type="match status" value="1"/>
</dbReference>
<evidence type="ECO:0000256" key="1">
    <source>
        <dbReference type="ARBA" id="ARBA00008007"/>
    </source>
</evidence>
<sequence length="213" mass="24457">MLKEWLLNLLYPPRCPGCGAAVSRHGQWCSSCFGAVWRPRRLARKRESRLTACYCLCDYRGPVRTMLQRLKYDGAVRYEQAAEELLTQFPWPERLGHIDCVVPVPLVPEKERKRGFNQSEVLFRSWAERRWPWKDGLQRVRSTQAQWHLDKADRADNVKRAFEVKGSFEVRGKHILLVDDIYTTGTTMEACAYALHKKGAASVTGFVVASGTL</sequence>
<accession>A0A346B1I2</accession>
<organism evidence="4 5">
    <name type="scientific">Megasphaera stantonii</name>
    <dbReference type="NCBI Taxonomy" id="2144175"/>
    <lineage>
        <taxon>Bacteria</taxon>
        <taxon>Bacillati</taxon>
        <taxon>Bacillota</taxon>
        <taxon>Negativicutes</taxon>
        <taxon>Veillonellales</taxon>
        <taxon>Veillonellaceae</taxon>
        <taxon>Megasphaera</taxon>
    </lineage>
</organism>
<dbReference type="InterPro" id="IPR029057">
    <property type="entry name" value="PRTase-like"/>
</dbReference>
<evidence type="ECO:0000313" key="4">
    <source>
        <dbReference type="EMBL" id="AXL21975.1"/>
    </source>
</evidence>
<feature type="domain" description="Double zinc ribbon" evidence="3">
    <location>
        <begin position="6"/>
        <end position="36"/>
    </location>
</feature>
<feature type="domain" description="Phosphoribosyltransferase" evidence="2">
    <location>
        <begin position="165"/>
        <end position="207"/>
    </location>
</feature>
<dbReference type="EMBL" id="CP029462">
    <property type="protein sequence ID" value="AXL21975.1"/>
    <property type="molecule type" value="Genomic_DNA"/>
</dbReference>
<protein>
    <submittedName>
        <fullName evidence="4">ComF family protein</fullName>
    </submittedName>
</protein>
<evidence type="ECO:0000259" key="3">
    <source>
        <dbReference type="Pfam" id="PF18912"/>
    </source>
</evidence>
<dbReference type="OrthoDB" id="9779910at2"/>
<dbReference type="AlphaFoldDB" id="A0A346B1I2"/>
<dbReference type="InterPro" id="IPR044005">
    <property type="entry name" value="DZR_2"/>
</dbReference>
<name>A0A346B1I2_9FIRM</name>
<dbReference type="Pfam" id="PF18912">
    <property type="entry name" value="DZR_2"/>
    <property type="match status" value="1"/>
</dbReference>
<dbReference type="InterPro" id="IPR051910">
    <property type="entry name" value="ComF/GntX_DNA_util-trans"/>
</dbReference>
<dbReference type="InterPro" id="IPR000836">
    <property type="entry name" value="PRTase_dom"/>
</dbReference>
<dbReference type="CDD" id="cd06223">
    <property type="entry name" value="PRTases_typeI"/>
    <property type="match status" value="1"/>
</dbReference>
<evidence type="ECO:0000259" key="2">
    <source>
        <dbReference type="Pfam" id="PF00156"/>
    </source>
</evidence>
<dbReference type="RefSeq" id="WP_107196631.1">
    <property type="nucleotide sequence ID" value="NZ_CP029462.1"/>
</dbReference>
<reference evidence="4 5" key="1">
    <citation type="submission" date="2018-05" db="EMBL/GenBank/DDBJ databases">
        <title>Complete genome sequence of Megasphaera sp. AJH120T, isolated from the ceca of a chicken.</title>
        <authorList>
            <person name="Maki J."/>
            <person name="Looft T."/>
        </authorList>
    </citation>
    <scope>NUCLEOTIDE SEQUENCE [LARGE SCALE GENOMIC DNA]</scope>
    <source>
        <strain evidence="4 5">AJH120</strain>
    </source>
</reference>
<keyword evidence="5" id="KW-1185">Reference proteome</keyword>
<dbReference type="SUPFAM" id="SSF53271">
    <property type="entry name" value="PRTase-like"/>
    <property type="match status" value="1"/>
</dbReference>
<dbReference type="Gene3D" id="3.40.50.2020">
    <property type="match status" value="1"/>
</dbReference>
<evidence type="ECO:0000313" key="5">
    <source>
        <dbReference type="Proteomes" id="UP000254337"/>
    </source>
</evidence>
<dbReference type="Proteomes" id="UP000254337">
    <property type="component" value="Chromosome"/>
</dbReference>
<dbReference type="PANTHER" id="PTHR47505:SF1">
    <property type="entry name" value="DNA UTILIZATION PROTEIN YHGH"/>
    <property type="match status" value="1"/>
</dbReference>